<gene>
    <name evidence="1" type="ORF">HZZ10_06000</name>
</gene>
<sequence>MSDPAAEELHGTLPTTNQVVMRLSQLSRALEAKTQEISDLDREWVTAKAAFKVAFARTFLTTPGSMDVRKQTAVQETADLDFTAELAEAKVRAARESIRTLRDQLDVGRSLGAAARAEFQATGWGQHT</sequence>
<evidence type="ECO:0000313" key="2">
    <source>
        <dbReference type="Proteomes" id="UP000561011"/>
    </source>
</evidence>
<reference evidence="1 2" key="1">
    <citation type="submission" date="2020-07" db="EMBL/GenBank/DDBJ databases">
        <title>MOT database genomes.</title>
        <authorList>
            <person name="Joseph S."/>
            <person name="Aduse-Opoku J."/>
            <person name="Hashim A."/>
            <person name="Wade W."/>
            <person name="Curtis M."/>
        </authorList>
    </citation>
    <scope>NUCLEOTIDE SEQUENCE [LARGE SCALE GENOMIC DNA]</scope>
    <source>
        <strain evidence="1 2">DSM 100099</strain>
    </source>
</reference>
<dbReference type="Proteomes" id="UP000561011">
    <property type="component" value="Unassembled WGS sequence"/>
</dbReference>
<organism evidence="1 2">
    <name type="scientific">Sanguibacter inulinus</name>
    <dbReference type="NCBI Taxonomy" id="60922"/>
    <lineage>
        <taxon>Bacteria</taxon>
        <taxon>Bacillati</taxon>
        <taxon>Actinomycetota</taxon>
        <taxon>Actinomycetes</taxon>
        <taxon>Micrococcales</taxon>
        <taxon>Sanguibacteraceae</taxon>
        <taxon>Sanguibacter</taxon>
    </lineage>
</organism>
<proteinExistence type="predicted"/>
<comment type="caution">
    <text evidence="1">The sequence shown here is derived from an EMBL/GenBank/DDBJ whole genome shotgun (WGS) entry which is preliminary data.</text>
</comment>
<dbReference type="AlphaFoldDB" id="A0A853ERF0"/>
<dbReference type="RefSeq" id="WP_179912814.1">
    <property type="nucleotide sequence ID" value="NZ_JACBYE010000009.1"/>
</dbReference>
<protein>
    <submittedName>
        <fullName evidence="1">Uncharacterized protein</fullName>
    </submittedName>
</protein>
<evidence type="ECO:0000313" key="1">
    <source>
        <dbReference type="EMBL" id="NYS93081.1"/>
    </source>
</evidence>
<accession>A0A853ERF0</accession>
<dbReference type="EMBL" id="JACBYE010000009">
    <property type="protein sequence ID" value="NYS93081.1"/>
    <property type="molecule type" value="Genomic_DNA"/>
</dbReference>
<keyword evidence="2" id="KW-1185">Reference proteome</keyword>
<name>A0A853ERF0_9MICO</name>